<comment type="caution">
    <text evidence="1">The sequence shown here is derived from an EMBL/GenBank/DDBJ whole genome shotgun (WGS) entry which is preliminary data.</text>
</comment>
<gene>
    <name evidence="1" type="ORF">HMPREF3206_01776</name>
</gene>
<reference evidence="2" key="1">
    <citation type="submission" date="2016-01" db="EMBL/GenBank/DDBJ databases">
        <authorList>
            <person name="Mitreva M."/>
            <person name="Pepin K.H."/>
            <person name="Mihindukulasuriya K.A."/>
            <person name="Fulton R."/>
            <person name="Fronick C."/>
            <person name="O'Laughlin M."/>
            <person name="Miner T."/>
            <person name="Herter B."/>
            <person name="Rosa B.A."/>
            <person name="Cordes M."/>
            <person name="Tomlinson C."/>
            <person name="Wollam A."/>
            <person name="Palsikar V.B."/>
            <person name="Mardis E.R."/>
            <person name="Wilson R.K."/>
        </authorList>
    </citation>
    <scope>NUCLEOTIDE SEQUENCE [LARGE SCALE GENOMIC DNA]</scope>
    <source>
        <strain evidence="2">CMW8396</strain>
    </source>
</reference>
<sequence>MGMVAYILYIIYHNIIYYKGEIFMKKLALVLGSLLVIGSVASAKEVMPAPVAEPEVKIVEKPVEVIVYRDRVVEAPAKWRPNGYVSVMTKTEGEIESTGEKDTDRTWEGADPRTRLELKGSVNITENQNLEVRSRDWRGLTHNNNKVIDRNEVYVQHSYDFGKLGASKVGVVAETRYTYKKVNKQALRERVNFNFADYLFSNDYIKTTNAVLAPEFTYAWTRSNDHTETYGLYADYQADIIGGVTFEAEFEDLFAHTRENVADAKDEKGNTGAVELTLNRPTTLYAAGKHKVVFEPKMVYATSWAYDKKSIENGFDGIVRENGKKERWGDYTAKFEPIVKYSYQATEYVKLMANAGAEYVNRNDARHSANHWRWQPYAELGLKVNF</sequence>
<dbReference type="EMBL" id="LRPX01000099">
    <property type="protein sequence ID" value="KXA12490.1"/>
    <property type="molecule type" value="Genomic_DNA"/>
</dbReference>
<dbReference type="PATRIC" id="fig|134605.3.peg.1757"/>
<name>A0A133N861_9FUSO</name>
<evidence type="ECO:0000313" key="1">
    <source>
        <dbReference type="EMBL" id="KXA12490.1"/>
    </source>
</evidence>
<dbReference type="AlphaFoldDB" id="A0A133N861"/>
<dbReference type="Proteomes" id="UP000070617">
    <property type="component" value="Unassembled WGS sequence"/>
</dbReference>
<organism evidence="1 2">
    <name type="scientific">Fusobacterium equinum</name>
    <dbReference type="NCBI Taxonomy" id="134605"/>
    <lineage>
        <taxon>Bacteria</taxon>
        <taxon>Fusobacteriati</taxon>
        <taxon>Fusobacteriota</taxon>
        <taxon>Fusobacteriia</taxon>
        <taxon>Fusobacteriales</taxon>
        <taxon>Fusobacteriaceae</taxon>
        <taxon>Fusobacterium</taxon>
    </lineage>
</organism>
<evidence type="ECO:0000313" key="2">
    <source>
        <dbReference type="Proteomes" id="UP000070617"/>
    </source>
</evidence>
<keyword evidence="2" id="KW-1185">Reference proteome</keyword>
<evidence type="ECO:0008006" key="3">
    <source>
        <dbReference type="Google" id="ProtNLM"/>
    </source>
</evidence>
<accession>A0A133N861</accession>
<protein>
    <recommendedName>
        <fullName evidence="3">Outer membrane insertion signal domain protein</fullName>
    </recommendedName>
</protein>
<proteinExistence type="predicted"/>